<reference evidence="2" key="1">
    <citation type="submission" date="2011-07" db="EMBL/GenBank/DDBJ databases">
        <authorList>
            <consortium name="Caenorhabditis brenneri Sequencing and Analysis Consortium"/>
            <person name="Wilson R.K."/>
        </authorList>
    </citation>
    <scope>NUCLEOTIDE SEQUENCE [LARGE SCALE GENOMIC DNA]</scope>
    <source>
        <strain evidence="2">PB2801</strain>
    </source>
</reference>
<protein>
    <submittedName>
        <fullName evidence="1">Uncharacterized protein</fullName>
    </submittedName>
</protein>
<evidence type="ECO:0000313" key="1">
    <source>
        <dbReference type="EMBL" id="EGT32905.1"/>
    </source>
</evidence>
<dbReference type="EMBL" id="GL379899">
    <property type="protein sequence ID" value="EGT32905.1"/>
    <property type="molecule type" value="Genomic_DNA"/>
</dbReference>
<name>G0NKE7_CAEBE</name>
<evidence type="ECO:0000313" key="2">
    <source>
        <dbReference type="Proteomes" id="UP000008068"/>
    </source>
</evidence>
<dbReference type="InParanoid" id="G0NKE7"/>
<dbReference type="AlphaFoldDB" id="G0NKE7"/>
<proteinExistence type="predicted"/>
<organism evidence="2">
    <name type="scientific">Caenorhabditis brenneri</name>
    <name type="common">Nematode worm</name>
    <dbReference type="NCBI Taxonomy" id="135651"/>
    <lineage>
        <taxon>Eukaryota</taxon>
        <taxon>Metazoa</taxon>
        <taxon>Ecdysozoa</taxon>
        <taxon>Nematoda</taxon>
        <taxon>Chromadorea</taxon>
        <taxon>Rhabditida</taxon>
        <taxon>Rhabditina</taxon>
        <taxon>Rhabditomorpha</taxon>
        <taxon>Rhabditoidea</taxon>
        <taxon>Rhabditidae</taxon>
        <taxon>Peloderinae</taxon>
        <taxon>Caenorhabditis</taxon>
    </lineage>
</organism>
<accession>G0NKE7</accession>
<sequence>MSCIYVRVIPIGMLHRSIRENIRFCSINLSEQTIACLQSTINARLGTRKFVSVIDGLRELGSDVSMWSQWKFLVYVGQSSVYMSVVEPTDDGVSRAQLSIQHRINLE</sequence>
<dbReference type="HOGENOM" id="CLU_2212252_0_0_1"/>
<keyword evidence="2" id="KW-1185">Reference proteome</keyword>
<dbReference type="Proteomes" id="UP000008068">
    <property type="component" value="Unassembled WGS sequence"/>
</dbReference>
<gene>
    <name evidence="1" type="ORF">CAEBREN_00073</name>
</gene>